<dbReference type="Gene3D" id="6.10.140.2220">
    <property type="match status" value="1"/>
</dbReference>
<dbReference type="SMART" id="SM00671">
    <property type="entry name" value="SEL1"/>
    <property type="match status" value="1"/>
</dbReference>
<evidence type="ECO:0000259" key="6">
    <source>
        <dbReference type="PROSITE" id="PS50865"/>
    </source>
</evidence>
<keyword evidence="2 4" id="KW-0863">Zinc-finger</keyword>
<feature type="region of interest" description="Disordered" evidence="5">
    <location>
        <begin position="1"/>
        <end position="21"/>
    </location>
</feature>
<feature type="region of interest" description="Disordered" evidence="5">
    <location>
        <begin position="116"/>
        <end position="143"/>
    </location>
</feature>
<feature type="non-terminal residue" evidence="7">
    <location>
        <position position="417"/>
    </location>
</feature>
<dbReference type="AlphaFoldDB" id="K0TP16"/>
<name>K0TP16_THAOC</name>
<evidence type="ECO:0000313" key="8">
    <source>
        <dbReference type="Proteomes" id="UP000266841"/>
    </source>
</evidence>
<dbReference type="PROSITE" id="PS01360">
    <property type="entry name" value="ZF_MYND_1"/>
    <property type="match status" value="1"/>
</dbReference>
<dbReference type="OrthoDB" id="193263at2759"/>
<reference evidence="7 8" key="1">
    <citation type="journal article" date="2012" name="Genome Biol.">
        <title>Genome and low-iron response of an oceanic diatom adapted to chronic iron limitation.</title>
        <authorList>
            <person name="Lommer M."/>
            <person name="Specht M."/>
            <person name="Roy A.S."/>
            <person name="Kraemer L."/>
            <person name="Andreson R."/>
            <person name="Gutowska M.A."/>
            <person name="Wolf J."/>
            <person name="Bergner S.V."/>
            <person name="Schilhabel M.B."/>
            <person name="Klostermeier U.C."/>
            <person name="Beiko R.G."/>
            <person name="Rosenstiel P."/>
            <person name="Hippler M."/>
            <person name="Laroche J."/>
        </authorList>
    </citation>
    <scope>NUCLEOTIDE SEQUENCE [LARGE SCALE GENOMIC DNA]</scope>
    <source>
        <strain evidence="7 8">CCMP1005</strain>
    </source>
</reference>
<keyword evidence="8" id="KW-1185">Reference proteome</keyword>
<protein>
    <recommendedName>
        <fullName evidence="6">MYND-type domain-containing protein</fullName>
    </recommendedName>
</protein>
<evidence type="ECO:0000256" key="2">
    <source>
        <dbReference type="ARBA" id="ARBA00022771"/>
    </source>
</evidence>
<evidence type="ECO:0000256" key="5">
    <source>
        <dbReference type="SAM" id="MobiDB-lite"/>
    </source>
</evidence>
<organism evidence="7 8">
    <name type="scientific">Thalassiosira oceanica</name>
    <name type="common">Marine diatom</name>
    <dbReference type="NCBI Taxonomy" id="159749"/>
    <lineage>
        <taxon>Eukaryota</taxon>
        <taxon>Sar</taxon>
        <taxon>Stramenopiles</taxon>
        <taxon>Ochrophyta</taxon>
        <taxon>Bacillariophyta</taxon>
        <taxon>Coscinodiscophyceae</taxon>
        <taxon>Thalassiosirophycidae</taxon>
        <taxon>Thalassiosirales</taxon>
        <taxon>Thalassiosiraceae</taxon>
        <taxon>Thalassiosira</taxon>
    </lineage>
</organism>
<dbReference type="GO" id="GO:0008270">
    <property type="term" value="F:zinc ion binding"/>
    <property type="evidence" value="ECO:0007669"/>
    <property type="project" value="UniProtKB-KW"/>
</dbReference>
<feature type="domain" description="MYND-type" evidence="6">
    <location>
        <begin position="241"/>
        <end position="282"/>
    </location>
</feature>
<evidence type="ECO:0000313" key="7">
    <source>
        <dbReference type="EMBL" id="EJK77571.1"/>
    </source>
</evidence>
<evidence type="ECO:0000256" key="1">
    <source>
        <dbReference type="ARBA" id="ARBA00022723"/>
    </source>
</evidence>
<sequence length="417" mass="44532">MPARAPSSRGLDGPDPPNLADARDEISVRAAEAITSLSEYSAYGKRIPNAKPAAACSFVFILAAAFDNIVSAFDNITGPSTRTLILSSRVSLAAPAASRTNDGGGSHLIACQYQETPRSGSPAFGPKSSPSERRALASTQYSHSKGCGGPADGLTVLFASLWLFKVQPVRGTSSTVGLAFISLSHGKVRQGPGPGHTRPHGPPPQREAPETIGRRSVFGPSDARSHTMNDAPGVDGDVEVCAHCGKQGSETVTLKHCTACRLVKYCGVDCQRAHRKRHKKACKQRAAELKDEQLYSQGHQRPEEDFCSICTLPIPLPMGEHLALNGCCMKTICIGCLFAARKRGIFDCPFCRTPLPETGNDADNMLAMIQARVAKKDPTAILSLGQKYFLGDLGLQKDMQKSMELWTEAAELGSLEA</sequence>
<dbReference type="InterPro" id="IPR006597">
    <property type="entry name" value="Sel1-like"/>
</dbReference>
<dbReference type="InterPro" id="IPR013083">
    <property type="entry name" value="Znf_RING/FYVE/PHD"/>
</dbReference>
<dbReference type="Pfam" id="PF01753">
    <property type="entry name" value="zf-MYND"/>
    <property type="match status" value="1"/>
</dbReference>
<keyword evidence="3" id="KW-0862">Zinc</keyword>
<dbReference type="Gene3D" id="3.30.40.10">
    <property type="entry name" value="Zinc/RING finger domain, C3HC4 (zinc finger)"/>
    <property type="match status" value="1"/>
</dbReference>
<dbReference type="SUPFAM" id="SSF144232">
    <property type="entry name" value="HIT/MYND zinc finger-like"/>
    <property type="match status" value="1"/>
</dbReference>
<dbReference type="PROSITE" id="PS50865">
    <property type="entry name" value="ZF_MYND_2"/>
    <property type="match status" value="1"/>
</dbReference>
<keyword evidence="1" id="KW-0479">Metal-binding</keyword>
<dbReference type="EMBL" id="AGNL01000695">
    <property type="protein sequence ID" value="EJK77571.1"/>
    <property type="molecule type" value="Genomic_DNA"/>
</dbReference>
<accession>K0TP16</accession>
<proteinExistence type="predicted"/>
<dbReference type="SUPFAM" id="SSF57850">
    <property type="entry name" value="RING/U-box"/>
    <property type="match status" value="1"/>
</dbReference>
<gene>
    <name evidence="7" type="ORF">THAOC_00589</name>
</gene>
<evidence type="ECO:0000256" key="4">
    <source>
        <dbReference type="PROSITE-ProRule" id="PRU00134"/>
    </source>
</evidence>
<feature type="region of interest" description="Disordered" evidence="5">
    <location>
        <begin position="187"/>
        <end position="220"/>
    </location>
</feature>
<evidence type="ECO:0000256" key="3">
    <source>
        <dbReference type="ARBA" id="ARBA00022833"/>
    </source>
</evidence>
<dbReference type="Proteomes" id="UP000266841">
    <property type="component" value="Unassembled WGS sequence"/>
</dbReference>
<dbReference type="InterPro" id="IPR002893">
    <property type="entry name" value="Znf_MYND"/>
</dbReference>
<comment type="caution">
    <text evidence="7">The sequence shown here is derived from an EMBL/GenBank/DDBJ whole genome shotgun (WGS) entry which is preliminary data.</text>
</comment>